<feature type="domain" description="PGG" evidence="2">
    <location>
        <begin position="313"/>
        <end position="385"/>
    </location>
</feature>
<evidence type="ECO:0000256" key="1">
    <source>
        <dbReference type="SAM" id="Phobius"/>
    </source>
</evidence>
<reference evidence="4" key="2">
    <citation type="submission" date="2025-08" db="UniProtKB">
        <authorList>
            <consortium name="RefSeq"/>
        </authorList>
    </citation>
    <scope>IDENTIFICATION</scope>
    <source>
        <tissue evidence="4">Leaf</tissue>
    </source>
</reference>
<sequence length="488" mass="54172">MSFVVDVNRVSDTVAKGANQYGRSSTSSQDEKIYEKLKKAAQDGDIGRLYGLIGEDPNILCHFDKVQFCETPLHTAAERGKTHFAMELMILRPSLASKLNVSGFSPMHLALQNNHIRMVKGFMAIDSSLVSIKGRGGATPLHHVAQTGDAELLGELLFACPSSIEDLTIKFETAVHIAVKNQQLMAFKVLLGWIKRVNKEEILDMKDEDGNTVYHIAASINQTEIMKILGRIVKVRAKNLDGKTAMDILQAHQSPCFPEARTILHSVKERLLFRSTTTLAGYLKQNLSLIERRNNILGLSNLSLTREKSVLTSDRRDAILVVAILIATATYQTGLSPPGGFTQGDKGAGKMVMWYADAYLFVCLNGFAFLSSMLVIIVLIIGLPMWKLVYASVAALGIALLASYITILPDRNSLVGTISRPLIVLAIPFFIGIMLFSTFMVYIVHTRRRHRVDFHASCFNISETTHPGYLFLFCGVCIWIVKFYMSHE</sequence>
<dbReference type="SMART" id="SM00248">
    <property type="entry name" value="ANK"/>
    <property type="match status" value="5"/>
</dbReference>
<dbReference type="KEGG" id="rsz:108847012"/>
<name>A0A6J0MT90_RAPSA</name>
<feature type="transmembrane region" description="Helical" evidence="1">
    <location>
        <begin position="318"/>
        <end position="338"/>
    </location>
</feature>
<keyword evidence="1" id="KW-0472">Membrane</keyword>
<organism evidence="3 4">
    <name type="scientific">Raphanus sativus</name>
    <name type="common">Radish</name>
    <name type="synonym">Raphanus raphanistrum var. sativus</name>
    <dbReference type="NCBI Taxonomy" id="3726"/>
    <lineage>
        <taxon>Eukaryota</taxon>
        <taxon>Viridiplantae</taxon>
        <taxon>Streptophyta</taxon>
        <taxon>Embryophyta</taxon>
        <taxon>Tracheophyta</taxon>
        <taxon>Spermatophyta</taxon>
        <taxon>Magnoliopsida</taxon>
        <taxon>eudicotyledons</taxon>
        <taxon>Gunneridae</taxon>
        <taxon>Pentapetalae</taxon>
        <taxon>rosids</taxon>
        <taxon>malvids</taxon>
        <taxon>Brassicales</taxon>
        <taxon>Brassicaceae</taxon>
        <taxon>Brassiceae</taxon>
        <taxon>Raphanus</taxon>
    </lineage>
</organism>
<keyword evidence="1" id="KW-0812">Transmembrane</keyword>
<dbReference type="RefSeq" id="XP_018475685.1">
    <property type="nucleotide sequence ID" value="XM_018620183.2"/>
</dbReference>
<evidence type="ECO:0000259" key="2">
    <source>
        <dbReference type="Pfam" id="PF13962"/>
    </source>
</evidence>
<dbReference type="OrthoDB" id="1100355at2759"/>
<dbReference type="AlphaFoldDB" id="A0A6J0MT90"/>
<dbReference type="SUPFAM" id="SSF48403">
    <property type="entry name" value="Ankyrin repeat"/>
    <property type="match status" value="1"/>
</dbReference>
<dbReference type="Proteomes" id="UP000504610">
    <property type="component" value="Chromosome 3"/>
</dbReference>
<dbReference type="Pfam" id="PF13962">
    <property type="entry name" value="PGG"/>
    <property type="match status" value="1"/>
</dbReference>
<feature type="transmembrane region" description="Helical" evidence="1">
    <location>
        <begin position="422"/>
        <end position="445"/>
    </location>
</feature>
<dbReference type="Gene3D" id="1.25.40.20">
    <property type="entry name" value="Ankyrin repeat-containing domain"/>
    <property type="match status" value="1"/>
</dbReference>
<feature type="transmembrane region" description="Helical" evidence="1">
    <location>
        <begin position="466"/>
        <end position="485"/>
    </location>
</feature>
<feature type="transmembrane region" description="Helical" evidence="1">
    <location>
        <begin position="388"/>
        <end position="407"/>
    </location>
</feature>
<protein>
    <submittedName>
        <fullName evidence="4">Ankyrin repeat-containing protein BDA1-like</fullName>
    </submittedName>
</protein>
<feature type="transmembrane region" description="Helical" evidence="1">
    <location>
        <begin position="358"/>
        <end position="381"/>
    </location>
</feature>
<gene>
    <name evidence="4" type="primary">LOC108847012</name>
</gene>
<keyword evidence="1" id="KW-1133">Transmembrane helix</keyword>
<dbReference type="PANTHER" id="PTHR24128">
    <property type="entry name" value="HOMEOBOX PROTEIN WARIAI"/>
    <property type="match status" value="1"/>
</dbReference>
<dbReference type="InterPro" id="IPR002110">
    <property type="entry name" value="Ankyrin_rpt"/>
</dbReference>
<dbReference type="Pfam" id="PF12796">
    <property type="entry name" value="Ank_2"/>
    <property type="match status" value="1"/>
</dbReference>
<accession>A0A6J0MT90</accession>
<evidence type="ECO:0000313" key="3">
    <source>
        <dbReference type="Proteomes" id="UP000504610"/>
    </source>
</evidence>
<dbReference type="InterPro" id="IPR036770">
    <property type="entry name" value="Ankyrin_rpt-contain_sf"/>
</dbReference>
<dbReference type="GeneID" id="108847012"/>
<dbReference type="InterPro" id="IPR026961">
    <property type="entry name" value="PGG_dom"/>
</dbReference>
<evidence type="ECO:0000313" key="4">
    <source>
        <dbReference type="RefSeq" id="XP_018475685.1"/>
    </source>
</evidence>
<reference evidence="3" key="1">
    <citation type="journal article" date="2019" name="Database">
        <title>The radish genome database (RadishGD): an integrated information resource for radish genomics.</title>
        <authorList>
            <person name="Yu H.J."/>
            <person name="Baek S."/>
            <person name="Lee Y.J."/>
            <person name="Cho A."/>
            <person name="Mun J.H."/>
        </authorList>
    </citation>
    <scope>NUCLEOTIDE SEQUENCE [LARGE SCALE GENOMIC DNA]</scope>
    <source>
        <strain evidence="3">cv. WK10039</strain>
    </source>
</reference>
<proteinExistence type="predicted"/>
<dbReference type="PANTHER" id="PTHR24128:SF24">
    <property type="entry name" value="ANKYRIN REPEAT PROTEIN"/>
    <property type="match status" value="1"/>
</dbReference>
<keyword evidence="3" id="KW-1185">Reference proteome</keyword>